<evidence type="ECO:0008006" key="2">
    <source>
        <dbReference type="Google" id="ProtNLM"/>
    </source>
</evidence>
<dbReference type="EMBL" id="UOFU01000408">
    <property type="protein sequence ID" value="VAX05100.1"/>
    <property type="molecule type" value="Genomic_DNA"/>
</dbReference>
<dbReference type="AlphaFoldDB" id="A0A3B1B490"/>
<evidence type="ECO:0000313" key="1">
    <source>
        <dbReference type="EMBL" id="VAX05100.1"/>
    </source>
</evidence>
<reference evidence="1" key="1">
    <citation type="submission" date="2018-06" db="EMBL/GenBank/DDBJ databases">
        <authorList>
            <person name="Zhirakovskaya E."/>
        </authorList>
    </citation>
    <scope>NUCLEOTIDE SEQUENCE</scope>
</reference>
<sequence length="104" mass="11832">MSKSDTEEKEILKAFEAGKLKKSKNSKRQIKQHMEAAKATFKKDARINIRLSSRDLRSLQAKALMEGMPYQTLVSSILHKFIDGQLVDKLANKANSVDTKRRRG</sequence>
<proteinExistence type="predicted"/>
<name>A0A3B1B490_9ZZZZ</name>
<protein>
    <recommendedName>
        <fullName evidence="2">Antitoxin</fullName>
    </recommendedName>
</protein>
<organism evidence="1">
    <name type="scientific">hydrothermal vent metagenome</name>
    <dbReference type="NCBI Taxonomy" id="652676"/>
    <lineage>
        <taxon>unclassified sequences</taxon>
        <taxon>metagenomes</taxon>
        <taxon>ecological metagenomes</taxon>
    </lineage>
</organism>
<gene>
    <name evidence="1" type="ORF">MNBD_GAMMA20-2462</name>
</gene>
<accession>A0A3B1B490</accession>